<keyword evidence="2" id="KW-0238">DNA-binding</keyword>
<dbReference type="CDD" id="cd00090">
    <property type="entry name" value="HTH_ARSR"/>
    <property type="match status" value="1"/>
</dbReference>
<dbReference type="SUPFAM" id="SSF54909">
    <property type="entry name" value="Dimeric alpha+beta barrel"/>
    <property type="match status" value="1"/>
</dbReference>
<evidence type="ECO:0000256" key="1">
    <source>
        <dbReference type="ARBA" id="ARBA00023015"/>
    </source>
</evidence>
<dbReference type="PRINTS" id="PR00033">
    <property type="entry name" value="HTHASNC"/>
</dbReference>
<dbReference type="InterPro" id="IPR011008">
    <property type="entry name" value="Dimeric_a/b-barrel"/>
</dbReference>
<dbReference type="InterPro" id="IPR019887">
    <property type="entry name" value="Tscrpt_reg_AsnC/Lrp_C"/>
</dbReference>
<reference evidence="6" key="1">
    <citation type="journal article" date="2019" name="Int. J. Syst. Evol. Microbiol.">
        <title>The Global Catalogue of Microorganisms (GCM) 10K type strain sequencing project: providing services to taxonomists for standard genome sequencing and annotation.</title>
        <authorList>
            <consortium name="The Broad Institute Genomics Platform"/>
            <consortium name="The Broad Institute Genome Sequencing Center for Infectious Disease"/>
            <person name="Wu L."/>
            <person name="Ma J."/>
        </authorList>
    </citation>
    <scope>NUCLEOTIDE SEQUENCE [LARGE SCALE GENOMIC DNA]</scope>
    <source>
        <strain evidence="6">CCUG 62945</strain>
    </source>
</reference>
<protein>
    <submittedName>
        <fullName evidence="5">Lrp/AsnC family transcriptional regulator</fullName>
    </submittedName>
</protein>
<dbReference type="InterPro" id="IPR011991">
    <property type="entry name" value="ArsR-like_HTH"/>
</dbReference>
<dbReference type="SMART" id="SM00344">
    <property type="entry name" value="HTH_ASNC"/>
    <property type="match status" value="1"/>
</dbReference>
<evidence type="ECO:0000256" key="3">
    <source>
        <dbReference type="ARBA" id="ARBA00023163"/>
    </source>
</evidence>
<feature type="domain" description="HTH asnC-type" evidence="4">
    <location>
        <begin position="1"/>
        <end position="64"/>
    </location>
</feature>
<dbReference type="PROSITE" id="PS00519">
    <property type="entry name" value="HTH_ASNC_1"/>
    <property type="match status" value="1"/>
</dbReference>
<dbReference type="InterPro" id="IPR019885">
    <property type="entry name" value="Tscrpt_reg_HTH_AsnC-type_CS"/>
</dbReference>
<comment type="caution">
    <text evidence="5">The sequence shown here is derived from an EMBL/GenBank/DDBJ whole genome shotgun (WGS) entry which is preliminary data.</text>
</comment>
<dbReference type="Proteomes" id="UP001596473">
    <property type="component" value="Unassembled WGS sequence"/>
</dbReference>
<dbReference type="InterPro" id="IPR036388">
    <property type="entry name" value="WH-like_DNA-bd_sf"/>
</dbReference>
<sequence>MHTDAIDWRILAALQQNGRLSNQDLADQVALSPSACLRRVRALEEQGLIKGYHAVLDAQQLGHELEAIVHISLDSSREGWHDEFLQQITIFSEIAAAYIVTGNCNYILHVRCQNLAAFSTFMVERLNKLPGMRDVCSYIVMKKIKDQLSLLPISKGQLSSSA</sequence>
<evidence type="ECO:0000259" key="4">
    <source>
        <dbReference type="PROSITE" id="PS50956"/>
    </source>
</evidence>
<keyword evidence="1" id="KW-0805">Transcription regulation</keyword>
<organism evidence="5 6">
    <name type="scientific">Iodobacter arcticus</name>
    <dbReference type="NCBI Taxonomy" id="590593"/>
    <lineage>
        <taxon>Bacteria</taxon>
        <taxon>Pseudomonadati</taxon>
        <taxon>Pseudomonadota</taxon>
        <taxon>Betaproteobacteria</taxon>
        <taxon>Neisseriales</taxon>
        <taxon>Chitinibacteraceae</taxon>
        <taxon>Iodobacter</taxon>
    </lineage>
</organism>
<dbReference type="RefSeq" id="WP_380186126.1">
    <property type="nucleotide sequence ID" value="NZ_JBHTBQ010000006.1"/>
</dbReference>
<name>A0ABW2QT75_9NEIS</name>
<dbReference type="Gene3D" id="3.30.70.920">
    <property type="match status" value="1"/>
</dbReference>
<dbReference type="InterPro" id="IPR019888">
    <property type="entry name" value="Tscrpt_reg_AsnC-like"/>
</dbReference>
<evidence type="ECO:0000256" key="2">
    <source>
        <dbReference type="ARBA" id="ARBA00023125"/>
    </source>
</evidence>
<accession>A0ABW2QT75</accession>
<evidence type="ECO:0000313" key="6">
    <source>
        <dbReference type="Proteomes" id="UP001596473"/>
    </source>
</evidence>
<evidence type="ECO:0000313" key="5">
    <source>
        <dbReference type="EMBL" id="MFC7418931.1"/>
    </source>
</evidence>
<keyword evidence="6" id="KW-1185">Reference proteome</keyword>
<dbReference type="PANTHER" id="PTHR30154">
    <property type="entry name" value="LEUCINE-RESPONSIVE REGULATORY PROTEIN"/>
    <property type="match status" value="1"/>
</dbReference>
<dbReference type="InterPro" id="IPR000485">
    <property type="entry name" value="AsnC-type_HTH_dom"/>
</dbReference>
<gene>
    <name evidence="5" type="ORF">ACFQNF_03465</name>
</gene>
<dbReference type="PROSITE" id="PS50956">
    <property type="entry name" value="HTH_ASNC_2"/>
    <property type="match status" value="1"/>
</dbReference>
<keyword evidence="3" id="KW-0804">Transcription</keyword>
<dbReference type="EMBL" id="JBHTBQ010000006">
    <property type="protein sequence ID" value="MFC7418931.1"/>
    <property type="molecule type" value="Genomic_DNA"/>
</dbReference>
<dbReference type="Pfam" id="PF01037">
    <property type="entry name" value="AsnC_trans_reg"/>
    <property type="match status" value="1"/>
</dbReference>
<dbReference type="SUPFAM" id="SSF46785">
    <property type="entry name" value="Winged helix' DNA-binding domain"/>
    <property type="match status" value="1"/>
</dbReference>
<dbReference type="Gene3D" id="1.10.10.10">
    <property type="entry name" value="Winged helix-like DNA-binding domain superfamily/Winged helix DNA-binding domain"/>
    <property type="match status" value="1"/>
</dbReference>
<dbReference type="Pfam" id="PF13412">
    <property type="entry name" value="HTH_24"/>
    <property type="match status" value="1"/>
</dbReference>
<dbReference type="InterPro" id="IPR036390">
    <property type="entry name" value="WH_DNA-bd_sf"/>
</dbReference>
<dbReference type="PANTHER" id="PTHR30154:SF46">
    <property type="entry name" value="TRANSCRIPTIONAL REGULATORY PROTEIN"/>
    <property type="match status" value="1"/>
</dbReference>
<proteinExistence type="predicted"/>